<accession>A0ABQ9IVM7</accession>
<protein>
    <submittedName>
        <fullName evidence="1">Uncharacterized protein</fullName>
    </submittedName>
</protein>
<reference evidence="1" key="1">
    <citation type="journal article" date="2023" name="Insect Mol. Biol.">
        <title>Genome sequencing provides insights into the evolution of gene families encoding plant cell wall-degrading enzymes in longhorned beetles.</title>
        <authorList>
            <person name="Shin N.R."/>
            <person name="Okamura Y."/>
            <person name="Kirsch R."/>
            <person name="Pauchet Y."/>
        </authorList>
    </citation>
    <scope>NUCLEOTIDE SEQUENCE</scope>
    <source>
        <strain evidence="1">MMC_N1</strain>
    </source>
</reference>
<evidence type="ECO:0000313" key="1">
    <source>
        <dbReference type="EMBL" id="KAJ8965925.1"/>
    </source>
</evidence>
<dbReference type="PANTHER" id="PTHR48174">
    <property type="entry name" value="DUF946 FAMILY PROTEIN"/>
    <property type="match status" value="1"/>
</dbReference>
<sequence length="116" mass="13123">MIGRVPTPRIFNRCFGRLKTMGNHIGDWEHMTLSFAGKKIPDRMFLAVHDAGVDYQYDENGRYFKFESKVFRRGAPGAKISADSTLGRGHPVLFSAYGSHGLWASPGEHDFIEFRS</sequence>
<gene>
    <name evidence="1" type="ORF">NQ317_005503</name>
</gene>
<name>A0ABQ9IVM7_9CUCU</name>
<proteinExistence type="predicted"/>
<dbReference type="PANTHER" id="PTHR48174:SF5">
    <property type="entry name" value="VACUOLAR PROTEIN SORTING-ASSOCIATED PROTEIN 62"/>
    <property type="match status" value="1"/>
</dbReference>
<evidence type="ECO:0000313" key="2">
    <source>
        <dbReference type="Proteomes" id="UP001162164"/>
    </source>
</evidence>
<dbReference type="Proteomes" id="UP001162164">
    <property type="component" value="Unassembled WGS sequence"/>
</dbReference>
<dbReference type="EMBL" id="JAPWTJ010002498">
    <property type="protein sequence ID" value="KAJ8965925.1"/>
    <property type="molecule type" value="Genomic_DNA"/>
</dbReference>
<comment type="caution">
    <text evidence="1">The sequence shown here is derived from an EMBL/GenBank/DDBJ whole genome shotgun (WGS) entry which is preliminary data.</text>
</comment>
<keyword evidence="2" id="KW-1185">Reference proteome</keyword>
<organism evidence="1 2">
    <name type="scientific">Molorchus minor</name>
    <dbReference type="NCBI Taxonomy" id="1323400"/>
    <lineage>
        <taxon>Eukaryota</taxon>
        <taxon>Metazoa</taxon>
        <taxon>Ecdysozoa</taxon>
        <taxon>Arthropoda</taxon>
        <taxon>Hexapoda</taxon>
        <taxon>Insecta</taxon>
        <taxon>Pterygota</taxon>
        <taxon>Neoptera</taxon>
        <taxon>Endopterygota</taxon>
        <taxon>Coleoptera</taxon>
        <taxon>Polyphaga</taxon>
        <taxon>Cucujiformia</taxon>
        <taxon>Chrysomeloidea</taxon>
        <taxon>Cerambycidae</taxon>
        <taxon>Lamiinae</taxon>
        <taxon>Monochamini</taxon>
        <taxon>Molorchus</taxon>
    </lineage>
</organism>